<accession>A0A2S9XEH7</accession>
<evidence type="ECO:0000256" key="4">
    <source>
        <dbReference type="ARBA" id="ARBA00022692"/>
    </source>
</evidence>
<dbReference type="Pfam" id="PF13620">
    <property type="entry name" value="CarboxypepD_reg"/>
    <property type="match status" value="1"/>
</dbReference>
<keyword evidence="5" id="KW-0732">Signal</keyword>
<feature type="domain" description="TonB-dependent receptor plug" evidence="12">
    <location>
        <begin position="128"/>
        <end position="232"/>
    </location>
</feature>
<dbReference type="GO" id="GO:0044718">
    <property type="term" value="P:siderophore transmembrane transport"/>
    <property type="evidence" value="ECO:0007669"/>
    <property type="project" value="TreeGrafter"/>
</dbReference>
<keyword evidence="6 10" id="KW-0798">TonB box</keyword>
<dbReference type="Gene3D" id="2.170.130.10">
    <property type="entry name" value="TonB-dependent receptor, plug domain"/>
    <property type="match status" value="1"/>
</dbReference>
<dbReference type="InterPro" id="IPR008969">
    <property type="entry name" value="CarboxyPept-like_regulatory"/>
</dbReference>
<dbReference type="InterPro" id="IPR012910">
    <property type="entry name" value="Plug_dom"/>
</dbReference>
<dbReference type="AlphaFoldDB" id="A0A2S9XEH7"/>
<dbReference type="GO" id="GO:0009279">
    <property type="term" value="C:cell outer membrane"/>
    <property type="evidence" value="ECO:0007669"/>
    <property type="project" value="UniProtKB-SubCell"/>
</dbReference>
<dbReference type="InterPro" id="IPR000531">
    <property type="entry name" value="Beta-barrel_TonB"/>
</dbReference>
<dbReference type="RefSeq" id="WP_106394901.1">
    <property type="nucleotide sequence ID" value="NZ_PVNK01000249.1"/>
</dbReference>
<proteinExistence type="inferred from homology"/>
<dbReference type="SUPFAM" id="SSF56935">
    <property type="entry name" value="Porins"/>
    <property type="match status" value="1"/>
</dbReference>
<evidence type="ECO:0000256" key="8">
    <source>
        <dbReference type="ARBA" id="ARBA00023170"/>
    </source>
</evidence>
<dbReference type="Pfam" id="PF00593">
    <property type="entry name" value="TonB_dep_Rec_b-barrel"/>
    <property type="match status" value="1"/>
</dbReference>
<reference evidence="13 14" key="1">
    <citation type="submission" date="2018-03" db="EMBL/GenBank/DDBJ databases">
        <title>Draft Genome Sequences of the Obligatory Marine Myxobacteria Enhygromyxa salina SWB005.</title>
        <authorList>
            <person name="Poehlein A."/>
            <person name="Moghaddam J.A."/>
            <person name="Harms H."/>
            <person name="Alanjari M."/>
            <person name="Koenig G.M."/>
            <person name="Daniel R."/>
            <person name="Schaeberle T.F."/>
        </authorList>
    </citation>
    <scope>NUCLEOTIDE SEQUENCE [LARGE SCALE GENOMIC DNA]</scope>
    <source>
        <strain evidence="13 14">SWB005</strain>
    </source>
</reference>
<name>A0A2S9XEH7_9BACT</name>
<evidence type="ECO:0000259" key="12">
    <source>
        <dbReference type="Pfam" id="PF07715"/>
    </source>
</evidence>
<comment type="similarity">
    <text evidence="10">Belongs to the TonB-dependent receptor family.</text>
</comment>
<protein>
    <submittedName>
        <fullName evidence="13">Putative TonB-dependent receptor</fullName>
    </submittedName>
</protein>
<evidence type="ECO:0000256" key="10">
    <source>
        <dbReference type="RuleBase" id="RU003357"/>
    </source>
</evidence>
<dbReference type="OrthoDB" id="9795928at2"/>
<evidence type="ECO:0000256" key="5">
    <source>
        <dbReference type="ARBA" id="ARBA00022729"/>
    </source>
</evidence>
<dbReference type="GO" id="GO:0015344">
    <property type="term" value="F:siderophore uptake transmembrane transporter activity"/>
    <property type="evidence" value="ECO:0007669"/>
    <property type="project" value="TreeGrafter"/>
</dbReference>
<dbReference type="Gene3D" id="2.40.170.20">
    <property type="entry name" value="TonB-dependent receptor, beta-barrel domain"/>
    <property type="match status" value="1"/>
</dbReference>
<evidence type="ECO:0000256" key="6">
    <source>
        <dbReference type="ARBA" id="ARBA00023077"/>
    </source>
</evidence>
<keyword evidence="8 13" id="KW-0675">Receptor</keyword>
<keyword evidence="2" id="KW-0813">Transport</keyword>
<dbReference type="Proteomes" id="UP000237968">
    <property type="component" value="Unassembled WGS sequence"/>
</dbReference>
<evidence type="ECO:0000256" key="7">
    <source>
        <dbReference type="ARBA" id="ARBA00023136"/>
    </source>
</evidence>
<comment type="caution">
    <text evidence="13">The sequence shown here is derived from an EMBL/GenBank/DDBJ whole genome shotgun (WGS) entry which is preliminary data.</text>
</comment>
<evidence type="ECO:0000256" key="1">
    <source>
        <dbReference type="ARBA" id="ARBA00004571"/>
    </source>
</evidence>
<sequence length="822" mass="89123">MIGSLALLAILAAPPEAPPSVATTEDDCTLRWRVDVVDEDTGEPVPGATVEIQPSDQAPRRYQTNDAGTLLVRRLCPGPMRVSVSKSDHASSSETVELDMPETLSVVGLPALHDHHSEHVILIHDEGQSTVGSSEALAGADLAKTRGQGLADAISTMSGVTTLRGTAGGMAKPVIRGQVGRRNLIIFDGIRHEGQKWGLDHAPEIDPNAAGRITVVKGAATTRFGPDAIGGVVLVDPRPMLRSPGVAGEVSLLGMSNALGGGGAFRIDHAPARAPGLSWRVEGNIARHRAVVTPDYPLDNTGALTWNAGGRVGYLSEHVDIIAGYRLLRTQAGICSCLRVSTNEEFQIGIARSVPPEVDLYSTEFAIERPRQEVWHHLAHAHARVGLGEAGELHLIYAYQFNDRSEFESVRSNITGPQIELRLGTHRGELHYEHVAVDLGWGWALVGTLGGEVNYQVNAFDSANTLIPDYRQWSGGAFAVERFVGEQIEFEFGARYEGLGRTGLLSERDFLGQRAGGRLDESACTRDADGGAECQQQFHTPSASAGLIAHPSRKVPELNLRLDLNSSARIPAIDESYMNGAAPSFPILGLGDSHLGVERTWGAATGIGYGGDWLELELAAYTNYIDDYIYFTPEPQEGQCAPLSCTTRGPFPVFVFRPVDALFVGGELRFDLRAPRLPLELSGDAAWVRAWDLSPGETYLTYVPADRYGLHGRWLWPDTKVSSRGYLEIGGTFVDRQRRYDVEADFAEPPPAYVILEAGAGVEFPTDEVLMRLSLRGTNLLNQRYREYTSLLRYFADEPGWGVQLRFAVEFSAGIGSEGSST</sequence>
<dbReference type="PANTHER" id="PTHR30069:SF29">
    <property type="entry name" value="HEMOGLOBIN AND HEMOGLOBIN-HAPTOGLOBIN-BINDING PROTEIN 1-RELATED"/>
    <property type="match status" value="1"/>
</dbReference>
<keyword evidence="4" id="KW-0812">Transmembrane</keyword>
<dbReference type="Pfam" id="PF07715">
    <property type="entry name" value="Plug"/>
    <property type="match status" value="1"/>
</dbReference>
<dbReference type="PANTHER" id="PTHR30069">
    <property type="entry name" value="TONB-DEPENDENT OUTER MEMBRANE RECEPTOR"/>
    <property type="match status" value="1"/>
</dbReference>
<keyword evidence="14" id="KW-1185">Reference proteome</keyword>
<evidence type="ECO:0000256" key="2">
    <source>
        <dbReference type="ARBA" id="ARBA00022448"/>
    </source>
</evidence>
<dbReference type="InterPro" id="IPR036942">
    <property type="entry name" value="Beta-barrel_TonB_sf"/>
</dbReference>
<gene>
    <name evidence="13" type="ORF">ENSA5_56870</name>
</gene>
<dbReference type="Gene3D" id="2.60.40.1120">
    <property type="entry name" value="Carboxypeptidase-like, regulatory domain"/>
    <property type="match status" value="1"/>
</dbReference>
<evidence type="ECO:0000259" key="11">
    <source>
        <dbReference type="Pfam" id="PF00593"/>
    </source>
</evidence>
<evidence type="ECO:0000256" key="3">
    <source>
        <dbReference type="ARBA" id="ARBA00022452"/>
    </source>
</evidence>
<dbReference type="SUPFAM" id="SSF49464">
    <property type="entry name" value="Carboxypeptidase regulatory domain-like"/>
    <property type="match status" value="1"/>
</dbReference>
<evidence type="ECO:0000313" key="13">
    <source>
        <dbReference type="EMBL" id="PRP91274.1"/>
    </source>
</evidence>
<feature type="domain" description="TonB-dependent receptor-like beta-barrel" evidence="11">
    <location>
        <begin position="425"/>
        <end position="780"/>
    </location>
</feature>
<comment type="subcellular location">
    <subcellularLocation>
        <location evidence="1">Cell outer membrane</location>
        <topology evidence="1">Multi-pass membrane protein</topology>
    </subcellularLocation>
</comment>
<dbReference type="InterPro" id="IPR037066">
    <property type="entry name" value="Plug_dom_sf"/>
</dbReference>
<keyword evidence="9" id="KW-0998">Cell outer membrane</keyword>
<dbReference type="EMBL" id="PVNK01000249">
    <property type="protein sequence ID" value="PRP91274.1"/>
    <property type="molecule type" value="Genomic_DNA"/>
</dbReference>
<evidence type="ECO:0000313" key="14">
    <source>
        <dbReference type="Proteomes" id="UP000237968"/>
    </source>
</evidence>
<evidence type="ECO:0000256" key="9">
    <source>
        <dbReference type="ARBA" id="ARBA00023237"/>
    </source>
</evidence>
<keyword evidence="7 10" id="KW-0472">Membrane</keyword>
<keyword evidence="3" id="KW-1134">Transmembrane beta strand</keyword>
<dbReference type="InterPro" id="IPR039426">
    <property type="entry name" value="TonB-dep_rcpt-like"/>
</dbReference>
<organism evidence="13 14">
    <name type="scientific">Enhygromyxa salina</name>
    <dbReference type="NCBI Taxonomy" id="215803"/>
    <lineage>
        <taxon>Bacteria</taxon>
        <taxon>Pseudomonadati</taxon>
        <taxon>Myxococcota</taxon>
        <taxon>Polyangia</taxon>
        <taxon>Nannocystales</taxon>
        <taxon>Nannocystaceae</taxon>
        <taxon>Enhygromyxa</taxon>
    </lineage>
</organism>